<organism evidence="1 2">
    <name type="scientific">Prorocentrum cordatum</name>
    <dbReference type="NCBI Taxonomy" id="2364126"/>
    <lineage>
        <taxon>Eukaryota</taxon>
        <taxon>Sar</taxon>
        <taxon>Alveolata</taxon>
        <taxon>Dinophyceae</taxon>
        <taxon>Prorocentrales</taxon>
        <taxon>Prorocentraceae</taxon>
        <taxon>Prorocentrum</taxon>
    </lineage>
</organism>
<evidence type="ECO:0000313" key="1">
    <source>
        <dbReference type="EMBL" id="CAK0842270.1"/>
    </source>
</evidence>
<dbReference type="InterPro" id="IPR036397">
    <property type="entry name" value="RNaseH_sf"/>
</dbReference>
<keyword evidence="2" id="KW-1185">Reference proteome</keyword>
<protein>
    <recommendedName>
        <fullName evidence="3">RNase H type-1 domain-containing protein</fullName>
    </recommendedName>
</protein>
<evidence type="ECO:0000313" key="2">
    <source>
        <dbReference type="Proteomes" id="UP001189429"/>
    </source>
</evidence>
<dbReference type="InterPro" id="IPR012337">
    <property type="entry name" value="RNaseH-like_sf"/>
</dbReference>
<dbReference type="EMBL" id="CAUYUJ010014514">
    <property type="protein sequence ID" value="CAK0842270.1"/>
    <property type="molecule type" value="Genomic_DNA"/>
</dbReference>
<feature type="non-terminal residue" evidence="1">
    <location>
        <position position="414"/>
    </location>
</feature>
<reference evidence="1" key="1">
    <citation type="submission" date="2023-10" db="EMBL/GenBank/DDBJ databases">
        <authorList>
            <person name="Chen Y."/>
            <person name="Shah S."/>
            <person name="Dougan E. K."/>
            <person name="Thang M."/>
            <person name="Chan C."/>
        </authorList>
    </citation>
    <scope>NUCLEOTIDE SEQUENCE [LARGE SCALE GENOMIC DNA]</scope>
</reference>
<dbReference type="Gene3D" id="3.30.420.10">
    <property type="entry name" value="Ribonuclease H-like superfamily/Ribonuclease H"/>
    <property type="match status" value="1"/>
</dbReference>
<name>A0ABN9TAF9_9DINO</name>
<dbReference type="SUPFAM" id="SSF53098">
    <property type="entry name" value="Ribonuclease H-like"/>
    <property type="match status" value="1"/>
</dbReference>
<accession>A0ABN9TAF9</accession>
<dbReference type="Proteomes" id="UP001189429">
    <property type="component" value="Unassembled WGS sequence"/>
</dbReference>
<sequence>MVQRLIDMFEQLDVKVSKGVEGKTVTMASTTALQDGLAKRVRPLGVRMVRHADHLGVTTAAGRRRRGSAFSKRASKYAARRDRIARIRRTGGRAQTIIRQGKVPSAMYGVPVMGMASSTLAHLRQSVATSFRGNTMGRSTPLVLLAEDADPSIRANTEPLVDWALAWQEVADQPDLRHQLQGEWERWVYRVGRVKTPWLQVRGPAGAFAATIKRLGWITQAAHSITIGEEVLDLRTLPIKELKQRIRRATEDSLKQEWLNKHGEKHDLDCLFVEPVQALLKRAQLAASEALWGRGLTPDPAKEFNLWDLPTMDTSAVEGESIGFVQGDVYTDGSLLYGECLVLRRGGWVFVQLDAEHELRYAMFGPLEGPQSVQSIYKSELVAIAKVLERACPPVRIFSDCKAVIDGFERGPAW</sequence>
<evidence type="ECO:0008006" key="3">
    <source>
        <dbReference type="Google" id="ProtNLM"/>
    </source>
</evidence>
<proteinExistence type="predicted"/>
<gene>
    <name evidence="1" type="ORF">PCOR1329_LOCUS37212</name>
</gene>
<comment type="caution">
    <text evidence="1">The sequence shown here is derived from an EMBL/GenBank/DDBJ whole genome shotgun (WGS) entry which is preliminary data.</text>
</comment>